<evidence type="ECO:0000256" key="6">
    <source>
        <dbReference type="ARBA" id="ARBA00022847"/>
    </source>
</evidence>
<feature type="domain" description="Major facilitator superfamily (MFS) profile" evidence="13">
    <location>
        <begin position="85"/>
        <end position="488"/>
    </location>
</feature>
<dbReference type="FunFam" id="1.20.1250.20:FF:000001">
    <property type="entry name" value="Dicarboxylate MFS transporter"/>
    <property type="match status" value="1"/>
</dbReference>
<organism evidence="14 15">
    <name type="scientific">Streptomyces himastatinicus ATCC 53653</name>
    <dbReference type="NCBI Taxonomy" id="457427"/>
    <lineage>
        <taxon>Bacteria</taxon>
        <taxon>Bacillati</taxon>
        <taxon>Actinomycetota</taxon>
        <taxon>Actinomycetes</taxon>
        <taxon>Kitasatosporales</taxon>
        <taxon>Streptomycetaceae</taxon>
        <taxon>Streptomyces</taxon>
        <taxon>Streptomyces violaceusniger group</taxon>
    </lineage>
</organism>
<evidence type="ECO:0000256" key="8">
    <source>
        <dbReference type="ARBA" id="ARBA00023136"/>
    </source>
</evidence>
<gene>
    <name evidence="14" type="ORF">SSOG_03231</name>
</gene>
<keyword evidence="4" id="KW-1003">Cell membrane</keyword>
<dbReference type="PROSITE" id="PS00216">
    <property type="entry name" value="SUGAR_TRANSPORT_1"/>
    <property type="match status" value="1"/>
</dbReference>
<keyword evidence="15" id="KW-1185">Reference proteome</keyword>
<dbReference type="GO" id="GO:0005886">
    <property type="term" value="C:plasma membrane"/>
    <property type="evidence" value="ECO:0007669"/>
    <property type="project" value="UniProtKB-SubCell"/>
</dbReference>
<feature type="transmembrane region" description="Helical" evidence="12">
    <location>
        <begin position="181"/>
        <end position="201"/>
    </location>
</feature>
<evidence type="ECO:0000256" key="12">
    <source>
        <dbReference type="SAM" id="Phobius"/>
    </source>
</evidence>
<accession>D9WJV4</accession>
<sequence>MTWWSSASTSELRVVVDPRPKAAHVKPQESGSCIAGPSTAPSSTVIAAITSRRRRSQMKTDLTAAPDADHGAASPCPTRRQGMRTIVGTGAGNALEWYDWNVYALFAPFIAAQFFDQGNAFSALLATLAVFAVGFVMRPLGGLLFGWIGDRYGRRAALLLSIVLGAVGCLLIGVAPSYESVGATASVVLLIARLLQGLAYGGEAGASYTYISESAPAHRRGLWSSAIYVSGVAAILLGTLLGATLTSVLSEQQMSAWGWRVPFLVGGVLGVVTLFLRRTLEETPQYEQERARDRVSIARGLWENRGAALRVIGLVVGVTTFFYAWVTAAPAYAISVKHMDASAALWSGVISSAVTIAALPFAGALSDRFGRRPNFLVFTLGAAALSFPLNRLIQGEMWQLTLAMSIAGVLLAIVTSILPAFLAELFPTHVRASGIGLPYSVAVGLCGGTAPYLQTWLGNTGHGDLFIGYTMVLLLIGAAVVLATPETKGKPLE</sequence>
<dbReference type="GO" id="GO:0015293">
    <property type="term" value="F:symporter activity"/>
    <property type="evidence" value="ECO:0007669"/>
    <property type="project" value="UniProtKB-KW"/>
</dbReference>
<keyword evidence="6" id="KW-0769">Symport</keyword>
<keyword evidence="8 12" id="KW-0472">Membrane</keyword>
<reference evidence="14 15" key="1">
    <citation type="submission" date="2009-02" db="EMBL/GenBank/DDBJ databases">
        <title>Annotation of Streptomyces hygroscopicus strain ATCC 53653.</title>
        <authorList>
            <consortium name="The Broad Institute Genome Sequencing Platform"/>
            <consortium name="Broad Institute Microbial Sequencing Center"/>
            <person name="Fischbach M."/>
            <person name="Godfrey P."/>
            <person name="Ward D."/>
            <person name="Young S."/>
            <person name="Zeng Q."/>
            <person name="Koehrsen M."/>
            <person name="Alvarado L."/>
            <person name="Berlin A.M."/>
            <person name="Bochicchio J."/>
            <person name="Borenstein D."/>
            <person name="Chapman S.B."/>
            <person name="Chen Z."/>
            <person name="Engels R."/>
            <person name="Freedman E."/>
            <person name="Gellesch M."/>
            <person name="Goldberg J."/>
            <person name="Griggs A."/>
            <person name="Gujja S."/>
            <person name="Heilman E.R."/>
            <person name="Heiman D.I."/>
            <person name="Hepburn T.A."/>
            <person name="Howarth C."/>
            <person name="Jen D."/>
            <person name="Larson L."/>
            <person name="Lewis B."/>
            <person name="Mehta T."/>
            <person name="Park D."/>
            <person name="Pearson M."/>
            <person name="Richards J."/>
            <person name="Roberts A."/>
            <person name="Saif S."/>
            <person name="Shea T.D."/>
            <person name="Shenoy N."/>
            <person name="Sisk P."/>
            <person name="Stolte C."/>
            <person name="Sykes S.N."/>
            <person name="Thomson T."/>
            <person name="Walk T."/>
            <person name="White J."/>
            <person name="Yandava C."/>
            <person name="Straight P."/>
            <person name="Clardy J."/>
            <person name="Hung D."/>
            <person name="Kolter R."/>
            <person name="Mekalanos J."/>
            <person name="Walker S."/>
            <person name="Walsh C.T."/>
            <person name="Wieland-Brown L.C."/>
            <person name="Haas B."/>
            <person name="Nusbaum C."/>
            <person name="Birren B."/>
        </authorList>
    </citation>
    <scope>NUCLEOTIDE SEQUENCE [LARGE SCALE GENOMIC DNA]</scope>
    <source>
        <strain evidence="14 15">ATCC 53653</strain>
    </source>
</reference>
<evidence type="ECO:0000256" key="5">
    <source>
        <dbReference type="ARBA" id="ARBA00022692"/>
    </source>
</evidence>
<feature type="transmembrane region" description="Helical" evidence="12">
    <location>
        <begin position="345"/>
        <end position="363"/>
    </location>
</feature>
<feature type="transmembrane region" description="Helical" evidence="12">
    <location>
        <begin position="465"/>
        <end position="484"/>
    </location>
</feature>
<evidence type="ECO:0000313" key="15">
    <source>
        <dbReference type="Proteomes" id="UP000003963"/>
    </source>
</evidence>
<evidence type="ECO:0000256" key="3">
    <source>
        <dbReference type="ARBA" id="ARBA00022448"/>
    </source>
</evidence>
<feature type="transmembrane region" description="Helical" evidence="12">
    <location>
        <begin position="257"/>
        <end position="276"/>
    </location>
</feature>
<dbReference type="InterPro" id="IPR011701">
    <property type="entry name" value="MFS"/>
</dbReference>
<evidence type="ECO:0000256" key="4">
    <source>
        <dbReference type="ARBA" id="ARBA00022475"/>
    </source>
</evidence>
<evidence type="ECO:0000256" key="2">
    <source>
        <dbReference type="ARBA" id="ARBA00008240"/>
    </source>
</evidence>
<dbReference type="SUPFAM" id="SSF103473">
    <property type="entry name" value="MFS general substrate transporter"/>
    <property type="match status" value="1"/>
</dbReference>
<evidence type="ECO:0000256" key="1">
    <source>
        <dbReference type="ARBA" id="ARBA00004651"/>
    </source>
</evidence>
<evidence type="ECO:0000256" key="10">
    <source>
        <dbReference type="ARBA" id="ARBA00039918"/>
    </source>
</evidence>
<feature type="transmembrane region" description="Helical" evidence="12">
    <location>
        <begin position="157"/>
        <end position="175"/>
    </location>
</feature>
<evidence type="ECO:0000259" key="13">
    <source>
        <dbReference type="PROSITE" id="PS50850"/>
    </source>
</evidence>
<dbReference type="AlphaFoldDB" id="D9WJV4"/>
<evidence type="ECO:0000256" key="9">
    <source>
        <dbReference type="ARBA" id="ARBA00037295"/>
    </source>
</evidence>
<dbReference type="Proteomes" id="UP000003963">
    <property type="component" value="Unassembled WGS sequence"/>
</dbReference>
<dbReference type="PANTHER" id="PTHR43528">
    <property type="entry name" value="ALPHA-KETOGLUTARATE PERMEASE"/>
    <property type="match status" value="1"/>
</dbReference>
<name>D9WJV4_9ACTN</name>
<comment type="subcellular location">
    <subcellularLocation>
        <location evidence="1">Cell membrane</location>
        <topology evidence="1">Multi-pass membrane protein</topology>
    </subcellularLocation>
</comment>
<dbReference type="STRING" id="457427.SSOG_03231"/>
<feature type="transmembrane region" description="Helical" evidence="12">
    <location>
        <begin position="121"/>
        <end position="145"/>
    </location>
</feature>
<comment type="function">
    <text evidence="9">May be a proton symporter involved in the uptake of osmolytes such as proline and glycine betaine.</text>
</comment>
<feature type="transmembrane region" description="Helical" evidence="12">
    <location>
        <begin position="97"/>
        <end position="115"/>
    </location>
</feature>
<feature type="region of interest" description="Disordered" evidence="11">
    <location>
        <begin position="52"/>
        <end position="76"/>
    </location>
</feature>
<protein>
    <recommendedName>
        <fullName evidence="10">Putative proline/betaine transporter</fullName>
    </recommendedName>
</protein>
<feature type="transmembrane region" description="Helical" evidence="12">
    <location>
        <begin position="375"/>
        <end position="393"/>
    </location>
</feature>
<keyword evidence="3" id="KW-0813">Transport</keyword>
<dbReference type="Gene3D" id="1.20.1250.20">
    <property type="entry name" value="MFS general substrate transporter like domains"/>
    <property type="match status" value="2"/>
</dbReference>
<feature type="transmembrane region" description="Helical" evidence="12">
    <location>
        <begin position="435"/>
        <end position="453"/>
    </location>
</feature>
<keyword evidence="7 12" id="KW-1133">Transmembrane helix</keyword>
<dbReference type="PROSITE" id="PS50850">
    <property type="entry name" value="MFS"/>
    <property type="match status" value="1"/>
</dbReference>
<evidence type="ECO:0000313" key="14">
    <source>
        <dbReference type="EMBL" id="EFL23517.1"/>
    </source>
</evidence>
<dbReference type="Pfam" id="PF07690">
    <property type="entry name" value="MFS_1"/>
    <property type="match status" value="1"/>
</dbReference>
<dbReference type="EMBL" id="GG657754">
    <property type="protein sequence ID" value="EFL23517.1"/>
    <property type="molecule type" value="Genomic_DNA"/>
</dbReference>
<dbReference type="HOGENOM" id="CLU_001265_39_0_11"/>
<dbReference type="InterPro" id="IPR020846">
    <property type="entry name" value="MFS_dom"/>
</dbReference>
<feature type="transmembrane region" description="Helical" evidence="12">
    <location>
        <begin position="222"/>
        <end position="245"/>
    </location>
</feature>
<dbReference type="PROSITE" id="PS00217">
    <property type="entry name" value="SUGAR_TRANSPORT_2"/>
    <property type="match status" value="1"/>
</dbReference>
<keyword evidence="5 12" id="KW-0812">Transmembrane</keyword>
<dbReference type="PANTHER" id="PTHR43528:SF1">
    <property type="entry name" value="ALPHA-KETOGLUTARATE PERMEASE"/>
    <property type="match status" value="1"/>
</dbReference>
<feature type="transmembrane region" description="Helical" evidence="12">
    <location>
        <begin position="307"/>
        <end position="325"/>
    </location>
</feature>
<comment type="similarity">
    <text evidence="2">Belongs to the major facilitator superfamily. Metabolite:H+ Symporter (MHS) family (TC 2.A.1.6) family.</text>
</comment>
<feature type="transmembrane region" description="Helical" evidence="12">
    <location>
        <begin position="399"/>
        <end position="423"/>
    </location>
</feature>
<evidence type="ECO:0000256" key="7">
    <source>
        <dbReference type="ARBA" id="ARBA00022989"/>
    </source>
</evidence>
<dbReference type="InterPro" id="IPR051084">
    <property type="entry name" value="H+-coupled_symporters"/>
</dbReference>
<dbReference type="InterPro" id="IPR005829">
    <property type="entry name" value="Sugar_transporter_CS"/>
</dbReference>
<proteinExistence type="inferred from homology"/>
<evidence type="ECO:0000256" key="11">
    <source>
        <dbReference type="SAM" id="MobiDB-lite"/>
    </source>
</evidence>
<dbReference type="InterPro" id="IPR036259">
    <property type="entry name" value="MFS_trans_sf"/>
</dbReference>